<organism evidence="1 2">
    <name type="scientific">Trametes coccinea (strain BRFM310)</name>
    <name type="common">Pycnoporus coccineus</name>
    <dbReference type="NCBI Taxonomy" id="1353009"/>
    <lineage>
        <taxon>Eukaryota</taxon>
        <taxon>Fungi</taxon>
        <taxon>Dikarya</taxon>
        <taxon>Basidiomycota</taxon>
        <taxon>Agaricomycotina</taxon>
        <taxon>Agaricomycetes</taxon>
        <taxon>Polyporales</taxon>
        <taxon>Polyporaceae</taxon>
        <taxon>Trametes</taxon>
    </lineage>
</organism>
<keyword evidence="2" id="KW-1185">Reference proteome</keyword>
<accession>A0A1Y2IBS7</accession>
<evidence type="ECO:0000313" key="1">
    <source>
        <dbReference type="EMBL" id="OSC98598.1"/>
    </source>
</evidence>
<gene>
    <name evidence="1" type="ORF">PYCCODRAFT_974922</name>
</gene>
<protein>
    <submittedName>
        <fullName evidence="1">Uncharacterized protein</fullName>
    </submittedName>
</protein>
<dbReference type="Proteomes" id="UP000193067">
    <property type="component" value="Unassembled WGS sequence"/>
</dbReference>
<dbReference type="EMBL" id="KZ084136">
    <property type="protein sequence ID" value="OSC98598.1"/>
    <property type="molecule type" value="Genomic_DNA"/>
</dbReference>
<reference evidence="1 2" key="1">
    <citation type="journal article" date="2015" name="Biotechnol. Biofuels">
        <title>Enhanced degradation of softwood versus hardwood by the white-rot fungus Pycnoporus coccineus.</title>
        <authorList>
            <person name="Couturier M."/>
            <person name="Navarro D."/>
            <person name="Chevret D."/>
            <person name="Henrissat B."/>
            <person name="Piumi F."/>
            <person name="Ruiz-Duenas F.J."/>
            <person name="Martinez A.T."/>
            <person name="Grigoriev I.V."/>
            <person name="Riley R."/>
            <person name="Lipzen A."/>
            <person name="Berrin J.G."/>
            <person name="Master E.R."/>
            <person name="Rosso M.N."/>
        </authorList>
    </citation>
    <scope>NUCLEOTIDE SEQUENCE [LARGE SCALE GENOMIC DNA]</scope>
    <source>
        <strain evidence="1 2">BRFM310</strain>
    </source>
</reference>
<proteinExistence type="predicted"/>
<name>A0A1Y2IBS7_TRAC3</name>
<sequence length="171" mass="18274">MSAVFLLFGDRPLVYGAMTSSCTYWLCGPLIFDISATDWTTMDFGKFLLGKPSAAHTPYGYRQPKSGRPPHTSISIPPAILRLRVDRVSFPPPGVHAALTYLHVYIDRGRCCFAGGGRSPRAGACGMWARMVGHCDVVIDLFASRFGGEGVVSSCAPVGACGLAAARTVEM</sequence>
<dbReference type="AlphaFoldDB" id="A0A1Y2IBS7"/>
<evidence type="ECO:0000313" key="2">
    <source>
        <dbReference type="Proteomes" id="UP000193067"/>
    </source>
</evidence>